<evidence type="ECO:0000256" key="8">
    <source>
        <dbReference type="ARBA" id="ARBA00033417"/>
    </source>
</evidence>
<dbReference type="OrthoDB" id="77201at2759"/>
<evidence type="ECO:0000256" key="3">
    <source>
        <dbReference type="ARBA" id="ARBA00012780"/>
    </source>
</evidence>
<comment type="caution">
    <text evidence="11">The sequence shown here is derived from an EMBL/GenBank/DDBJ whole genome shotgun (WGS) entry which is preliminary data.</text>
</comment>
<dbReference type="GO" id="GO:0005975">
    <property type="term" value="P:carbohydrate metabolic process"/>
    <property type="evidence" value="ECO:0007669"/>
    <property type="project" value="InterPro"/>
</dbReference>
<dbReference type="EMBL" id="JAAIUW010000012">
    <property type="protein sequence ID" value="KAF7805713.1"/>
    <property type="molecule type" value="Genomic_DNA"/>
</dbReference>
<dbReference type="GO" id="GO:0042973">
    <property type="term" value="F:glucan endo-1,3-beta-D-glucosidase activity"/>
    <property type="evidence" value="ECO:0007669"/>
    <property type="project" value="UniProtKB-EC"/>
</dbReference>
<proteinExistence type="inferred from homology"/>
<accession>A0A834W1I6</accession>
<organism evidence="11 12">
    <name type="scientific">Senna tora</name>
    <dbReference type="NCBI Taxonomy" id="362788"/>
    <lineage>
        <taxon>Eukaryota</taxon>
        <taxon>Viridiplantae</taxon>
        <taxon>Streptophyta</taxon>
        <taxon>Embryophyta</taxon>
        <taxon>Tracheophyta</taxon>
        <taxon>Spermatophyta</taxon>
        <taxon>Magnoliopsida</taxon>
        <taxon>eudicotyledons</taxon>
        <taxon>Gunneridae</taxon>
        <taxon>Pentapetalae</taxon>
        <taxon>rosids</taxon>
        <taxon>fabids</taxon>
        <taxon>Fabales</taxon>
        <taxon>Fabaceae</taxon>
        <taxon>Caesalpinioideae</taxon>
        <taxon>Cassia clade</taxon>
        <taxon>Senna</taxon>
    </lineage>
</organism>
<evidence type="ECO:0000256" key="5">
    <source>
        <dbReference type="ARBA" id="ARBA00022801"/>
    </source>
</evidence>
<comment type="similarity">
    <text evidence="2 9">Belongs to the glycosyl hydrolase 17 family.</text>
</comment>
<evidence type="ECO:0000313" key="11">
    <source>
        <dbReference type="EMBL" id="KAF7805713.1"/>
    </source>
</evidence>
<sequence length="398" mass="44015">MAKIRSVIPPSSFFFTLFFLLLTIPDSCLQQIQALEFGINYGQIANNLPSPSRVASLIKSLNVTRIKLYDADPNVLQAFSNSNVEFVIGLGNENLQNMRDPSKAQSWIQQNVQPYLSATQITCITVGNEVFGSNDTNSVQNLLPAMQSVYNALLTLGLQQQVTVTTAHSFNILAISYPPSSGAFREDLIPYIQPLLNFHAQVKSPFLINAYPFFAYKGSPNDVSLNYVLFQPNSGMVDPNTNLHYDNMLYAQIDAVYAAIKRLGHTDIEVRISETGWPSKGDPDEIGASPENAMLYNGNLLKRIEMKQGTPAKPSVPIHIYVFALFNEDLKPGPTSERNYGLYYPDGTPVYNVGLQGYLPEMVVQYSASQCNHVVCGGFLVYVLAIACLVSAWELSRS</sequence>
<dbReference type="Gene3D" id="3.20.20.80">
    <property type="entry name" value="Glycosidases"/>
    <property type="match status" value="1"/>
</dbReference>
<keyword evidence="4 10" id="KW-0732">Signal</keyword>
<comment type="catalytic activity">
    <reaction evidence="1">
        <text>Hydrolysis of (1-&gt;3)-beta-D-glucosidic linkages in (1-&gt;3)-beta-D-glucans.</text>
        <dbReference type="EC" id="3.2.1.39"/>
    </reaction>
</comment>
<evidence type="ECO:0000256" key="10">
    <source>
        <dbReference type="SAM" id="SignalP"/>
    </source>
</evidence>
<keyword evidence="12" id="KW-1185">Reference proteome</keyword>
<dbReference type="InterPro" id="IPR017853">
    <property type="entry name" value="GH"/>
</dbReference>
<name>A0A834W1I6_9FABA</name>
<dbReference type="PANTHER" id="PTHR32227">
    <property type="entry name" value="GLUCAN ENDO-1,3-BETA-GLUCOSIDASE BG1-RELATED-RELATED"/>
    <property type="match status" value="1"/>
</dbReference>
<dbReference type="AlphaFoldDB" id="A0A834W1I6"/>
<evidence type="ECO:0000313" key="12">
    <source>
        <dbReference type="Proteomes" id="UP000634136"/>
    </source>
</evidence>
<evidence type="ECO:0000256" key="9">
    <source>
        <dbReference type="RuleBase" id="RU004335"/>
    </source>
</evidence>
<feature type="signal peptide" evidence="10">
    <location>
        <begin position="1"/>
        <end position="34"/>
    </location>
</feature>
<dbReference type="FunFam" id="3.20.20.80:FF:000005">
    <property type="entry name" value="Glucan endo-1,3-beta-glucosidase 14"/>
    <property type="match status" value="1"/>
</dbReference>
<protein>
    <recommendedName>
        <fullName evidence="3">glucan endo-1,3-beta-D-glucosidase</fullName>
        <ecNumber evidence="3">3.2.1.39</ecNumber>
    </recommendedName>
    <alternativeName>
        <fullName evidence="7">(1-&gt;3)-beta-glucan endohydrolase</fullName>
    </alternativeName>
    <alternativeName>
        <fullName evidence="8">Beta-1,3-endoglucanase</fullName>
    </alternativeName>
</protein>
<reference evidence="11" key="1">
    <citation type="submission" date="2020-09" db="EMBL/GenBank/DDBJ databases">
        <title>Genome-Enabled Discovery of Anthraquinone Biosynthesis in Senna tora.</title>
        <authorList>
            <person name="Kang S.-H."/>
            <person name="Pandey R.P."/>
            <person name="Lee C.-M."/>
            <person name="Sim J.-S."/>
            <person name="Jeong J.-T."/>
            <person name="Choi B.-S."/>
            <person name="Jung M."/>
            <person name="Ginzburg D."/>
            <person name="Zhao K."/>
            <person name="Won S.Y."/>
            <person name="Oh T.-J."/>
            <person name="Yu Y."/>
            <person name="Kim N.-H."/>
            <person name="Lee O.R."/>
            <person name="Lee T.-H."/>
            <person name="Bashyal P."/>
            <person name="Kim T.-S."/>
            <person name="Lee W.-H."/>
            <person name="Kawkins C."/>
            <person name="Kim C.-K."/>
            <person name="Kim J.S."/>
            <person name="Ahn B.O."/>
            <person name="Rhee S.Y."/>
            <person name="Sohng J.K."/>
        </authorList>
    </citation>
    <scope>NUCLEOTIDE SEQUENCE</scope>
    <source>
        <tissue evidence="11">Leaf</tissue>
    </source>
</reference>
<evidence type="ECO:0000256" key="7">
    <source>
        <dbReference type="ARBA" id="ARBA00033335"/>
    </source>
</evidence>
<dbReference type="InterPro" id="IPR044965">
    <property type="entry name" value="Glyco_hydro_17_plant"/>
</dbReference>
<dbReference type="InterPro" id="IPR000490">
    <property type="entry name" value="Glyco_hydro_17"/>
</dbReference>
<evidence type="ECO:0000256" key="1">
    <source>
        <dbReference type="ARBA" id="ARBA00000382"/>
    </source>
</evidence>
<dbReference type="Pfam" id="PF00332">
    <property type="entry name" value="Glyco_hydro_17"/>
    <property type="match status" value="1"/>
</dbReference>
<dbReference type="EC" id="3.2.1.39" evidence="3"/>
<dbReference type="SUPFAM" id="SSF51445">
    <property type="entry name" value="(Trans)glycosidases"/>
    <property type="match status" value="1"/>
</dbReference>
<evidence type="ECO:0000256" key="6">
    <source>
        <dbReference type="ARBA" id="ARBA00023295"/>
    </source>
</evidence>
<keyword evidence="5" id="KW-0378">Hydrolase</keyword>
<feature type="chain" id="PRO_5032845932" description="glucan endo-1,3-beta-D-glucosidase" evidence="10">
    <location>
        <begin position="35"/>
        <end position="398"/>
    </location>
</feature>
<evidence type="ECO:0000256" key="4">
    <source>
        <dbReference type="ARBA" id="ARBA00022729"/>
    </source>
</evidence>
<evidence type="ECO:0000256" key="2">
    <source>
        <dbReference type="ARBA" id="ARBA00008773"/>
    </source>
</evidence>
<dbReference type="Proteomes" id="UP000634136">
    <property type="component" value="Unassembled WGS sequence"/>
</dbReference>
<keyword evidence="6" id="KW-0326">Glycosidase</keyword>
<gene>
    <name evidence="11" type="ORF">G2W53_037874</name>
</gene>